<dbReference type="Proteomes" id="UP000609651">
    <property type="component" value="Unassembled WGS sequence"/>
</dbReference>
<accession>A0ABX1VHI2</accession>
<reference evidence="1 2" key="1">
    <citation type="journal article" date="2020" name="Syst. Appl. Microbiol.">
        <title>Alienimonas chondri sp. nov., a novel planctomycete isolated from the biofilm of the red alga Chondrus crispus.</title>
        <authorList>
            <person name="Vitorino I."/>
            <person name="Albuquerque L."/>
            <person name="Wiegand S."/>
            <person name="Kallscheuer N."/>
            <person name="da Costa M.S."/>
            <person name="Lobo-da-Cunha A."/>
            <person name="Jogler C."/>
            <person name="Lage O.M."/>
        </authorList>
    </citation>
    <scope>NUCLEOTIDE SEQUENCE [LARGE SCALE GENOMIC DNA]</scope>
    <source>
        <strain evidence="1 2">LzC2</strain>
    </source>
</reference>
<organism evidence="1 2">
    <name type="scientific">Alienimonas chondri</name>
    <dbReference type="NCBI Taxonomy" id="2681879"/>
    <lineage>
        <taxon>Bacteria</taxon>
        <taxon>Pseudomonadati</taxon>
        <taxon>Planctomycetota</taxon>
        <taxon>Planctomycetia</taxon>
        <taxon>Planctomycetales</taxon>
        <taxon>Planctomycetaceae</taxon>
        <taxon>Alienimonas</taxon>
    </lineage>
</organism>
<dbReference type="InterPro" id="IPR036770">
    <property type="entry name" value="Ankyrin_rpt-contain_sf"/>
</dbReference>
<keyword evidence="2" id="KW-1185">Reference proteome</keyword>
<evidence type="ECO:0000313" key="1">
    <source>
        <dbReference type="EMBL" id="NNJ27303.1"/>
    </source>
</evidence>
<evidence type="ECO:0008006" key="3">
    <source>
        <dbReference type="Google" id="ProtNLM"/>
    </source>
</evidence>
<protein>
    <recommendedName>
        <fullName evidence="3">Ankyrin repeat domain-containing protein</fullName>
    </recommendedName>
</protein>
<name>A0ABX1VHI2_9PLAN</name>
<comment type="caution">
    <text evidence="1">The sequence shown here is derived from an EMBL/GenBank/DDBJ whole genome shotgun (WGS) entry which is preliminary data.</text>
</comment>
<dbReference type="Gene3D" id="1.25.40.20">
    <property type="entry name" value="Ankyrin repeat-containing domain"/>
    <property type="match status" value="1"/>
</dbReference>
<gene>
    <name evidence="1" type="ORF">LzC2_34050</name>
</gene>
<proteinExistence type="predicted"/>
<dbReference type="RefSeq" id="WP_171189205.1">
    <property type="nucleotide sequence ID" value="NZ_WTPX01000138.1"/>
</dbReference>
<evidence type="ECO:0000313" key="2">
    <source>
        <dbReference type="Proteomes" id="UP000609651"/>
    </source>
</evidence>
<dbReference type="EMBL" id="WTPX01000138">
    <property type="protein sequence ID" value="NNJ27303.1"/>
    <property type="molecule type" value="Genomic_DNA"/>
</dbReference>
<sequence>MSVFDFPTPGAASGDLLAQKRRVQDYVREASDPNEAGENGRTLLTLALLTCFEGQGEELVVDLLRRGADPNRPSAWANFTSLLTVSCSLPLVREFVDAGLRLNDVYRIDGQQTGGLLAGPCTVLNYADAVRDSIAPKRKTANQLADRYAGGLGPRRRFIDESIALLESSGAERAVRGERPSAE</sequence>